<dbReference type="NCBIfam" id="TIGR00254">
    <property type="entry name" value="GGDEF"/>
    <property type="match status" value="1"/>
</dbReference>
<feature type="domain" description="GGDEF" evidence="3">
    <location>
        <begin position="324"/>
        <end position="461"/>
    </location>
</feature>
<evidence type="ECO:0000256" key="1">
    <source>
        <dbReference type="PROSITE-ProRule" id="PRU00169"/>
    </source>
</evidence>
<evidence type="ECO:0000313" key="5">
    <source>
        <dbReference type="Proteomes" id="UP000010473"/>
    </source>
</evidence>
<dbReference type="Pfam" id="PF00072">
    <property type="entry name" value="Response_reg"/>
    <property type="match status" value="1"/>
</dbReference>
<dbReference type="SUPFAM" id="SSF55073">
    <property type="entry name" value="Nucleotide cyclase"/>
    <property type="match status" value="1"/>
</dbReference>
<dbReference type="PANTHER" id="PTHR45138:SF9">
    <property type="entry name" value="DIGUANYLATE CYCLASE DGCM-RELATED"/>
    <property type="match status" value="1"/>
</dbReference>
<dbReference type="Gene3D" id="3.30.70.270">
    <property type="match status" value="1"/>
</dbReference>
<dbReference type="HOGENOM" id="CLU_000445_11_28_3"/>
<dbReference type="GO" id="GO:0000160">
    <property type="term" value="P:phosphorelay signal transduction system"/>
    <property type="evidence" value="ECO:0007669"/>
    <property type="project" value="InterPro"/>
</dbReference>
<dbReference type="InterPro" id="IPR029787">
    <property type="entry name" value="Nucleotide_cyclase"/>
</dbReference>
<dbReference type="SUPFAM" id="SSF52172">
    <property type="entry name" value="CheY-like"/>
    <property type="match status" value="1"/>
</dbReference>
<dbReference type="Gene3D" id="3.30.450.20">
    <property type="entry name" value="PAS domain"/>
    <property type="match status" value="1"/>
</dbReference>
<dbReference type="STRING" id="111780.Sta7437_2023"/>
<dbReference type="FunFam" id="3.30.70.270:FF:000001">
    <property type="entry name" value="Diguanylate cyclase domain protein"/>
    <property type="match status" value="1"/>
</dbReference>
<dbReference type="AlphaFoldDB" id="K9XSK8"/>
<dbReference type="GO" id="GO:0043709">
    <property type="term" value="P:cell adhesion involved in single-species biofilm formation"/>
    <property type="evidence" value="ECO:0007669"/>
    <property type="project" value="TreeGrafter"/>
</dbReference>
<evidence type="ECO:0000259" key="2">
    <source>
        <dbReference type="PROSITE" id="PS50110"/>
    </source>
</evidence>
<dbReference type="GO" id="GO:1902201">
    <property type="term" value="P:negative regulation of bacterial-type flagellum-dependent cell motility"/>
    <property type="evidence" value="ECO:0007669"/>
    <property type="project" value="TreeGrafter"/>
</dbReference>
<accession>K9XSK8</accession>
<dbReference type="PROSITE" id="PS50110">
    <property type="entry name" value="RESPONSE_REGULATORY"/>
    <property type="match status" value="1"/>
</dbReference>
<dbReference type="KEGG" id="scs:Sta7437_2023"/>
<dbReference type="eggNOG" id="COG0745">
    <property type="taxonomic scope" value="Bacteria"/>
</dbReference>
<dbReference type="Proteomes" id="UP000010473">
    <property type="component" value="Chromosome"/>
</dbReference>
<dbReference type="Gene3D" id="3.40.50.2300">
    <property type="match status" value="1"/>
</dbReference>
<feature type="domain" description="Response regulatory" evidence="2">
    <location>
        <begin position="12"/>
        <end position="128"/>
    </location>
</feature>
<sequence length="466" mass="52751">MSDLYNEVSKGNILIVDDLPDDLRLLSSILSKHGYQVNCVVNGEMALNAVRNNLPDIILLDVMIPVIDGYKVCQIIKTNERTRKIPVIFLSGLDSESDKVQAFKLGAVDYITKPFFIDEVVIRIETQLAFAREQNKLAAIIEEQIHERQIVEKQLNQSQALLAGVLNSSLDGVAAFESVRNKEGKIIDFRWVVANPVAAMTVGETRDSLLSQCLFDQLPGHLFDGLFKLFIQVVENCIVLEQEHFYKSDSLQAWFQIVAVKLNDGFAMTFRDISDRKQMEIALKEANCELKRQANIDSLTQVANRRRFDEYIIQEWSRCAREKQFLSLILCDVDYFKAYNDKYGHQAGDDCLYKVAQGMSYIVRRPADLVFRYGGEEFAIILPFTSGEGAIRVAEAIRQEIKQLKIPHNLSQVNPYVTLSLGISSIIPHANSTPELLISAADRALYEAKAQGRDRVLYNGLEIPFF</sequence>
<dbReference type="InterPro" id="IPR035965">
    <property type="entry name" value="PAS-like_dom_sf"/>
</dbReference>
<dbReference type="InterPro" id="IPR011006">
    <property type="entry name" value="CheY-like_superfamily"/>
</dbReference>
<dbReference type="CDD" id="cd01949">
    <property type="entry name" value="GGDEF"/>
    <property type="match status" value="1"/>
</dbReference>
<dbReference type="EMBL" id="CP003653">
    <property type="protein sequence ID" value="AFZ35575.1"/>
    <property type="molecule type" value="Genomic_DNA"/>
</dbReference>
<feature type="modified residue" description="4-aspartylphosphate" evidence="1">
    <location>
        <position position="61"/>
    </location>
</feature>
<proteinExistence type="predicted"/>
<dbReference type="RefSeq" id="WP_015193245.1">
    <property type="nucleotide sequence ID" value="NC_019748.1"/>
</dbReference>
<dbReference type="SUPFAM" id="SSF55785">
    <property type="entry name" value="PYP-like sensor domain (PAS domain)"/>
    <property type="match status" value="1"/>
</dbReference>
<reference evidence="5" key="1">
    <citation type="journal article" date="2013" name="Proc. Natl. Acad. Sci. U.S.A.">
        <title>Improving the coverage of the cyanobacterial phylum using diversity-driven genome sequencing.</title>
        <authorList>
            <person name="Shih P.M."/>
            <person name="Wu D."/>
            <person name="Latifi A."/>
            <person name="Axen S.D."/>
            <person name="Fewer D.P."/>
            <person name="Talla E."/>
            <person name="Calteau A."/>
            <person name="Cai F."/>
            <person name="Tandeau de Marsac N."/>
            <person name="Rippka R."/>
            <person name="Herdman M."/>
            <person name="Sivonen K."/>
            <person name="Coursin T."/>
            <person name="Laurent T."/>
            <person name="Goodwin L."/>
            <person name="Nolan M."/>
            <person name="Davenport K.W."/>
            <person name="Han C.S."/>
            <person name="Rubin E.M."/>
            <person name="Eisen J.A."/>
            <person name="Woyke T."/>
            <person name="Gugger M."/>
            <person name="Kerfeld C.A."/>
        </authorList>
    </citation>
    <scope>NUCLEOTIDE SEQUENCE [LARGE SCALE GENOMIC DNA]</scope>
    <source>
        <strain evidence="5">ATCC 29371 / PCC 7437</strain>
    </source>
</reference>
<evidence type="ECO:0000259" key="3">
    <source>
        <dbReference type="PROSITE" id="PS50887"/>
    </source>
</evidence>
<keyword evidence="1" id="KW-0597">Phosphoprotein</keyword>
<dbReference type="eggNOG" id="COG3706">
    <property type="taxonomic scope" value="Bacteria"/>
</dbReference>
<name>K9XSK8_STAC7</name>
<gene>
    <name evidence="4" type="ordered locus">Sta7437_2023</name>
</gene>
<dbReference type="SMART" id="SM00267">
    <property type="entry name" value="GGDEF"/>
    <property type="match status" value="1"/>
</dbReference>
<dbReference type="GO" id="GO:0005886">
    <property type="term" value="C:plasma membrane"/>
    <property type="evidence" value="ECO:0007669"/>
    <property type="project" value="TreeGrafter"/>
</dbReference>
<dbReference type="SMART" id="SM00448">
    <property type="entry name" value="REC"/>
    <property type="match status" value="1"/>
</dbReference>
<organism evidence="4 5">
    <name type="scientific">Stanieria cyanosphaera (strain ATCC 29371 / PCC 7437)</name>
    <dbReference type="NCBI Taxonomy" id="111780"/>
    <lineage>
        <taxon>Bacteria</taxon>
        <taxon>Bacillati</taxon>
        <taxon>Cyanobacteriota</taxon>
        <taxon>Cyanophyceae</taxon>
        <taxon>Pleurocapsales</taxon>
        <taxon>Dermocarpellaceae</taxon>
        <taxon>Stanieria</taxon>
    </lineage>
</organism>
<dbReference type="OrthoDB" id="9115at2"/>
<dbReference type="PROSITE" id="PS50887">
    <property type="entry name" value="GGDEF"/>
    <property type="match status" value="1"/>
</dbReference>
<evidence type="ECO:0000313" key="4">
    <source>
        <dbReference type="EMBL" id="AFZ35575.1"/>
    </source>
</evidence>
<keyword evidence="5" id="KW-1185">Reference proteome</keyword>
<dbReference type="InterPro" id="IPR050469">
    <property type="entry name" value="Diguanylate_Cyclase"/>
</dbReference>
<dbReference type="PANTHER" id="PTHR45138">
    <property type="entry name" value="REGULATORY COMPONENTS OF SENSORY TRANSDUCTION SYSTEM"/>
    <property type="match status" value="1"/>
</dbReference>
<dbReference type="Pfam" id="PF00990">
    <property type="entry name" value="GGDEF"/>
    <property type="match status" value="1"/>
</dbReference>
<dbReference type="InterPro" id="IPR000160">
    <property type="entry name" value="GGDEF_dom"/>
</dbReference>
<dbReference type="InterPro" id="IPR043128">
    <property type="entry name" value="Rev_trsase/Diguanyl_cyclase"/>
</dbReference>
<dbReference type="GO" id="GO:0052621">
    <property type="term" value="F:diguanylate cyclase activity"/>
    <property type="evidence" value="ECO:0007669"/>
    <property type="project" value="TreeGrafter"/>
</dbReference>
<protein>
    <submittedName>
        <fullName evidence="4">Response regulator receiver modulated diguanylate cyclase</fullName>
    </submittedName>
</protein>
<dbReference type="InterPro" id="IPR001789">
    <property type="entry name" value="Sig_transdc_resp-reg_receiver"/>
</dbReference>